<evidence type="ECO:0000259" key="1">
    <source>
        <dbReference type="Pfam" id="PF01882"/>
    </source>
</evidence>
<dbReference type="AlphaFoldDB" id="A0A517ZNB6"/>
<organism evidence="2 3">
    <name type="scientific">Symmachiella dynata</name>
    <dbReference type="NCBI Taxonomy" id="2527995"/>
    <lineage>
        <taxon>Bacteria</taxon>
        <taxon>Pseudomonadati</taxon>
        <taxon>Planctomycetota</taxon>
        <taxon>Planctomycetia</taxon>
        <taxon>Planctomycetales</taxon>
        <taxon>Planctomycetaceae</taxon>
        <taxon>Symmachiella</taxon>
    </lineage>
</organism>
<dbReference type="InterPro" id="IPR002881">
    <property type="entry name" value="DUF58"/>
</dbReference>
<proteinExistence type="predicted"/>
<dbReference type="Gene3D" id="3.40.50.410">
    <property type="entry name" value="von Willebrand factor, type A domain"/>
    <property type="match status" value="1"/>
</dbReference>
<evidence type="ECO:0000313" key="2">
    <source>
        <dbReference type="EMBL" id="QDU43948.1"/>
    </source>
</evidence>
<dbReference type="KEGG" id="sdyn:Mal52_24260"/>
<sequence length="306" mass="33967">MQARITVTLEELMLLKADARGFSLLPRQPAGSLLSGRHASRLRGRGLAFAELRHYHQGDDVRTIDWKATARLRKPHVRVYNEERERPVLLVVDQRSPMFFGSRLSMKSVAAAELAALGAWRALDGGDRVGGIVFNNEELIEVRPHRSQTRVLQLLHVIEQSNNRLAEAAFTGGEVTLNHALQRALQVAKHDHLVVLISDLDGADDETRQLAALLSAHNDVLVVAVYDPLGISLSGSPGMLASDSTAIREVPVGTEFSQRFQDAFQQRLDQWKEIFRVLRVPVMPISTAHSVPAQVRAILGNHPRFS</sequence>
<accession>A0A517ZNB6</accession>
<dbReference type="RefSeq" id="WP_145376220.1">
    <property type="nucleotide sequence ID" value="NZ_CP036276.1"/>
</dbReference>
<dbReference type="PANTHER" id="PTHR33608">
    <property type="entry name" value="BLL2464 PROTEIN"/>
    <property type="match status" value="1"/>
</dbReference>
<reference evidence="2 3" key="1">
    <citation type="submission" date="2019-02" db="EMBL/GenBank/DDBJ databases">
        <title>Deep-cultivation of Planctomycetes and their phenomic and genomic characterization uncovers novel biology.</title>
        <authorList>
            <person name="Wiegand S."/>
            <person name="Jogler M."/>
            <person name="Boedeker C."/>
            <person name="Pinto D."/>
            <person name="Vollmers J."/>
            <person name="Rivas-Marin E."/>
            <person name="Kohn T."/>
            <person name="Peeters S.H."/>
            <person name="Heuer A."/>
            <person name="Rast P."/>
            <person name="Oberbeckmann S."/>
            <person name="Bunk B."/>
            <person name="Jeske O."/>
            <person name="Meyerdierks A."/>
            <person name="Storesund J.E."/>
            <person name="Kallscheuer N."/>
            <person name="Luecker S."/>
            <person name="Lage O.M."/>
            <person name="Pohl T."/>
            <person name="Merkel B.J."/>
            <person name="Hornburger P."/>
            <person name="Mueller R.-W."/>
            <person name="Bruemmer F."/>
            <person name="Labrenz M."/>
            <person name="Spormann A.M."/>
            <person name="Op den Camp H."/>
            <person name="Overmann J."/>
            <person name="Amann R."/>
            <person name="Jetten M.S.M."/>
            <person name="Mascher T."/>
            <person name="Medema M.H."/>
            <person name="Devos D.P."/>
            <person name="Kaster A.-K."/>
            <person name="Ovreas L."/>
            <person name="Rohde M."/>
            <person name="Galperin M.Y."/>
            <person name="Jogler C."/>
        </authorList>
    </citation>
    <scope>NUCLEOTIDE SEQUENCE [LARGE SCALE GENOMIC DNA]</scope>
    <source>
        <strain evidence="2 3">Mal52</strain>
    </source>
</reference>
<protein>
    <recommendedName>
        <fullName evidence="1">DUF58 domain-containing protein</fullName>
    </recommendedName>
</protein>
<dbReference type="InterPro" id="IPR036465">
    <property type="entry name" value="vWFA_dom_sf"/>
</dbReference>
<gene>
    <name evidence="2" type="ORF">Mal52_24260</name>
</gene>
<feature type="domain" description="DUF58" evidence="1">
    <location>
        <begin position="51"/>
        <end position="266"/>
    </location>
</feature>
<keyword evidence="3" id="KW-1185">Reference proteome</keyword>
<dbReference type="SUPFAM" id="SSF53300">
    <property type="entry name" value="vWA-like"/>
    <property type="match status" value="1"/>
</dbReference>
<dbReference type="EMBL" id="CP036276">
    <property type="protein sequence ID" value="QDU43948.1"/>
    <property type="molecule type" value="Genomic_DNA"/>
</dbReference>
<evidence type="ECO:0000313" key="3">
    <source>
        <dbReference type="Proteomes" id="UP000319383"/>
    </source>
</evidence>
<name>A0A517ZNB6_9PLAN</name>
<dbReference type="Proteomes" id="UP000319383">
    <property type="component" value="Chromosome"/>
</dbReference>
<dbReference type="PANTHER" id="PTHR33608:SF12">
    <property type="entry name" value="DUF58 DOMAIN-CONTAINING PROTEIN"/>
    <property type="match status" value="1"/>
</dbReference>
<dbReference type="Pfam" id="PF01882">
    <property type="entry name" value="DUF58"/>
    <property type="match status" value="1"/>
</dbReference>